<dbReference type="InterPro" id="IPR055399">
    <property type="entry name" value="CC_BshC"/>
</dbReference>
<keyword evidence="1 2" id="KW-0436">Ligase</keyword>
<name>A0A974WG82_9BACT</name>
<accession>A0A974WG82</accession>
<evidence type="ECO:0000313" key="5">
    <source>
        <dbReference type="EMBL" id="QSE97903.1"/>
    </source>
</evidence>
<dbReference type="KEGG" id="fuv:JR347_02110"/>
<dbReference type="InterPro" id="IPR011199">
    <property type="entry name" value="Bacillithiol_biosynth_BshC"/>
</dbReference>
<evidence type="ECO:0000259" key="4">
    <source>
        <dbReference type="Pfam" id="PF24850"/>
    </source>
</evidence>
<evidence type="ECO:0000256" key="2">
    <source>
        <dbReference type="HAMAP-Rule" id="MF_01867"/>
    </source>
</evidence>
<dbReference type="GO" id="GO:0016874">
    <property type="term" value="F:ligase activity"/>
    <property type="evidence" value="ECO:0007669"/>
    <property type="project" value="UniProtKB-UniRule"/>
</dbReference>
<dbReference type="NCBIfam" id="TIGR03998">
    <property type="entry name" value="thiol_BshC"/>
    <property type="match status" value="1"/>
</dbReference>
<dbReference type="Pfam" id="PF10079">
    <property type="entry name" value="Rossmann-like_BshC"/>
    <property type="match status" value="1"/>
</dbReference>
<sequence>MKLATVELSETNRFSDLFLDYLNGSERLKEFYKRYPEIASFKEQIADKKFSAENRKILCSTLSDQYQGISSKKAVNTSLQKLASEKTFTITTGHQLNIFTGPLYFIYKIVSVIKTCKQLKSEYPEYDFVPVYWMASEDHDYDEIKYFWLNNKKYVWETEQSGAVGEFEVSGLKELSKSIPGIPEFFKEAYSKGKTLAEAVRWYVHELFGDEGLVVIDGNSKKLKSLFTDIVKDDLINHSAGKLVADTSAKIDELGYKTQIYARDINLFYLDKGVRERIEKNDARDYHVLNTDLSFSEEEILKIIDETPEKFSPNVVLRPLYQEVVLPNLAYIGGPAEVVYWFQLKDMFDHYKTSFPILMPRNFAAILPNHINEKVGKTGLNYADLFKPKHELHKQVTLSNTSEKVLLNGQKDELMNLFNKIKEQAASIDQTLVDHVDAQSTIAKSKLDTIEKKFIRAEKRKQSEKIAQIDSILEVLFTNDSLQERRDNFLNFYLLNSQFVEQLIAEFEPFEFKFYILSNGQ</sequence>
<dbReference type="Pfam" id="PF24850">
    <property type="entry name" value="CC_BshC"/>
    <property type="match status" value="1"/>
</dbReference>
<dbReference type="RefSeq" id="WP_205722411.1">
    <property type="nucleotide sequence ID" value="NZ_CP070608.1"/>
</dbReference>
<dbReference type="AlphaFoldDB" id="A0A974WG82"/>
<dbReference type="Proteomes" id="UP000662783">
    <property type="component" value="Chromosome"/>
</dbReference>
<comment type="similarity">
    <text evidence="2">Belongs to the BshC family.</text>
</comment>
<feature type="domain" description="Bacillithiol biosynthesis BshC C-terminal coiled-coil" evidence="4">
    <location>
        <begin position="366"/>
        <end position="517"/>
    </location>
</feature>
<evidence type="ECO:0000259" key="3">
    <source>
        <dbReference type="Pfam" id="PF10079"/>
    </source>
</evidence>
<organism evidence="5 6">
    <name type="scientific">Fulvivirga lutea</name>
    <dbReference type="NCBI Taxonomy" id="2810512"/>
    <lineage>
        <taxon>Bacteria</taxon>
        <taxon>Pseudomonadati</taxon>
        <taxon>Bacteroidota</taxon>
        <taxon>Cytophagia</taxon>
        <taxon>Cytophagales</taxon>
        <taxon>Fulvivirgaceae</taxon>
        <taxon>Fulvivirga</taxon>
    </lineage>
</organism>
<feature type="domain" description="Bacillithiol biosynthesis BshC N-terminal Rossmann-like" evidence="3">
    <location>
        <begin position="1"/>
        <end position="362"/>
    </location>
</feature>
<evidence type="ECO:0000256" key="1">
    <source>
        <dbReference type="ARBA" id="ARBA00022598"/>
    </source>
</evidence>
<dbReference type="EC" id="6.-.-.-" evidence="2"/>
<gene>
    <name evidence="2 5" type="primary">bshC</name>
    <name evidence="5" type="ORF">JR347_02110</name>
</gene>
<reference evidence="5" key="1">
    <citation type="submission" date="2021-02" db="EMBL/GenBank/DDBJ databases">
        <title>Fulvivirga sp. S481 isolated from sea water.</title>
        <authorList>
            <person name="Bae S.S."/>
            <person name="Baek K."/>
        </authorList>
    </citation>
    <scope>NUCLEOTIDE SEQUENCE</scope>
    <source>
        <strain evidence="5">S481</strain>
    </source>
</reference>
<protein>
    <recommendedName>
        <fullName evidence="2">Putative cysteine ligase BshC</fullName>
        <ecNumber evidence="2">6.-.-.-</ecNumber>
    </recommendedName>
</protein>
<evidence type="ECO:0000313" key="6">
    <source>
        <dbReference type="Proteomes" id="UP000662783"/>
    </source>
</evidence>
<dbReference type="HAMAP" id="MF_01867">
    <property type="entry name" value="BshC"/>
    <property type="match status" value="1"/>
</dbReference>
<keyword evidence="6" id="KW-1185">Reference proteome</keyword>
<dbReference type="InterPro" id="IPR055398">
    <property type="entry name" value="Rossmann-like_BshC"/>
</dbReference>
<dbReference type="PIRSF" id="PIRSF012535">
    <property type="entry name" value="UCP012535"/>
    <property type="match status" value="1"/>
</dbReference>
<dbReference type="EMBL" id="CP070608">
    <property type="protein sequence ID" value="QSE97903.1"/>
    <property type="molecule type" value="Genomic_DNA"/>
</dbReference>
<proteinExistence type="inferred from homology"/>